<keyword evidence="3" id="KW-0665">Pyrimidine biosynthesis</keyword>
<evidence type="ECO:0000313" key="6">
    <source>
        <dbReference type="EMBL" id="MBU5591934.1"/>
    </source>
</evidence>
<dbReference type="SUPFAM" id="SSF57825">
    <property type="entry name" value="Aspartate carbamoyltransferase, Regulatory-chain, C-terminal domain"/>
    <property type="match status" value="1"/>
</dbReference>
<gene>
    <name evidence="6" type="ORF">KQI89_09155</name>
</gene>
<dbReference type="Proteomes" id="UP000736583">
    <property type="component" value="Unassembled WGS sequence"/>
</dbReference>
<sequence>MVTINSIKKGIVIDHISAGFGIKIFNYLSLDKANFAVALIMNAPSVKMGKKDIIKIENELDIDYTVLGLLDPSITIDIIENETITRKLKLELPNKVENIIECKNPRCVTSVEKYIPHIFHLVDKEKGEYRCEYCDEISKFSGI</sequence>
<organism evidence="6 7">
    <name type="scientific">Clostridium simiarum</name>
    <dbReference type="NCBI Taxonomy" id="2841506"/>
    <lineage>
        <taxon>Bacteria</taxon>
        <taxon>Bacillati</taxon>
        <taxon>Bacillota</taxon>
        <taxon>Clostridia</taxon>
        <taxon>Eubacteriales</taxon>
        <taxon>Clostridiaceae</taxon>
        <taxon>Clostridium</taxon>
    </lineage>
</organism>
<dbReference type="InterPro" id="IPR002801">
    <property type="entry name" value="Asp_carbamoylTrfase_reg"/>
</dbReference>
<evidence type="ECO:0000259" key="4">
    <source>
        <dbReference type="Pfam" id="PF01948"/>
    </source>
</evidence>
<dbReference type="InterPro" id="IPR020545">
    <property type="entry name" value="Asp_carbamoyltransf_reg_N"/>
</dbReference>
<dbReference type="PANTHER" id="PTHR35805">
    <property type="entry name" value="ASPARTATE CARBAMOYLTRANSFERASE REGULATORY CHAIN"/>
    <property type="match status" value="1"/>
</dbReference>
<evidence type="ECO:0000256" key="2">
    <source>
        <dbReference type="ARBA" id="ARBA00022833"/>
    </source>
</evidence>
<feature type="domain" description="Aspartate carbamoyltransferase regulatory subunit N-terminal" evidence="4">
    <location>
        <begin position="3"/>
        <end position="90"/>
    </location>
</feature>
<dbReference type="InterPro" id="IPR036793">
    <property type="entry name" value="Asp_carbatrfase_reg_N_sf"/>
</dbReference>
<dbReference type="Pfam" id="PF01948">
    <property type="entry name" value="PyrI"/>
    <property type="match status" value="1"/>
</dbReference>
<evidence type="ECO:0000256" key="3">
    <source>
        <dbReference type="ARBA" id="ARBA00022975"/>
    </source>
</evidence>
<dbReference type="Gene3D" id="3.30.70.140">
    <property type="entry name" value="Aspartate carbamoyltransferase regulatory subunit, N-terminal domain"/>
    <property type="match status" value="1"/>
</dbReference>
<feature type="domain" description="Aspartate carbamoyltransferase regulatory subunit C-terminal" evidence="5">
    <location>
        <begin position="95"/>
        <end position="139"/>
    </location>
</feature>
<dbReference type="RefSeq" id="WP_032120555.1">
    <property type="nucleotide sequence ID" value="NZ_JAHLQL010000002.1"/>
</dbReference>
<keyword evidence="7" id="KW-1185">Reference proteome</keyword>
<reference evidence="6 7" key="1">
    <citation type="submission" date="2021-06" db="EMBL/GenBank/DDBJ databases">
        <authorList>
            <person name="Sun Q."/>
            <person name="Li D."/>
        </authorList>
    </citation>
    <scope>NUCLEOTIDE SEQUENCE [LARGE SCALE GENOMIC DNA]</scope>
    <source>
        <strain evidence="6 7">MSJ-4</strain>
    </source>
</reference>
<dbReference type="Pfam" id="PF02748">
    <property type="entry name" value="PyrI_C"/>
    <property type="match status" value="1"/>
</dbReference>
<dbReference type="SUPFAM" id="SSF54893">
    <property type="entry name" value="Aspartate carbamoyltransferase, Regulatory-chain, N-terminal domain"/>
    <property type="match status" value="1"/>
</dbReference>
<dbReference type="InterPro" id="IPR020542">
    <property type="entry name" value="Asp_carbamoyltrfase_reg_C"/>
</dbReference>
<keyword evidence="2" id="KW-0862">Zinc</keyword>
<accession>A0ABS6F0B4</accession>
<dbReference type="Gene3D" id="2.30.30.20">
    <property type="entry name" value="Aspartate carbamoyltransferase regulatory subunit, C-terminal domain"/>
    <property type="match status" value="1"/>
</dbReference>
<evidence type="ECO:0000259" key="5">
    <source>
        <dbReference type="Pfam" id="PF02748"/>
    </source>
</evidence>
<proteinExistence type="predicted"/>
<dbReference type="PANTHER" id="PTHR35805:SF1">
    <property type="entry name" value="ASPARTATE CARBAMOYLTRANSFERASE REGULATORY CHAIN"/>
    <property type="match status" value="1"/>
</dbReference>
<keyword evidence="1" id="KW-0479">Metal-binding</keyword>
<evidence type="ECO:0000256" key="1">
    <source>
        <dbReference type="ARBA" id="ARBA00022723"/>
    </source>
</evidence>
<evidence type="ECO:0000313" key="7">
    <source>
        <dbReference type="Proteomes" id="UP000736583"/>
    </source>
</evidence>
<dbReference type="InterPro" id="IPR036792">
    <property type="entry name" value="Asp_carbatrfase_reg_C_sf"/>
</dbReference>
<name>A0ABS6F0B4_9CLOT</name>
<protein>
    <submittedName>
        <fullName evidence="6">Aspartate carbamoyltransferase regulatory subunit</fullName>
    </submittedName>
</protein>
<comment type="caution">
    <text evidence="6">The sequence shown here is derived from an EMBL/GenBank/DDBJ whole genome shotgun (WGS) entry which is preliminary data.</text>
</comment>
<dbReference type="EMBL" id="JAHLQL010000002">
    <property type="protein sequence ID" value="MBU5591934.1"/>
    <property type="molecule type" value="Genomic_DNA"/>
</dbReference>
<dbReference type="NCBIfam" id="NF002063">
    <property type="entry name" value="PRK00893.1-3"/>
    <property type="match status" value="1"/>
</dbReference>